<feature type="compositionally biased region" description="Polar residues" evidence="1">
    <location>
        <begin position="47"/>
        <end position="56"/>
    </location>
</feature>
<feature type="compositionally biased region" description="Low complexity" evidence="1">
    <location>
        <begin position="205"/>
        <end position="223"/>
    </location>
</feature>
<protein>
    <submittedName>
        <fullName evidence="2">Uncharacterized protein</fullName>
    </submittedName>
</protein>
<feature type="compositionally biased region" description="Low complexity" evidence="1">
    <location>
        <begin position="283"/>
        <end position="297"/>
    </location>
</feature>
<reference evidence="2 3" key="1">
    <citation type="journal article" date="2021" name="Elife">
        <title>Chloroplast acquisition without the gene transfer in kleptoplastic sea slugs, Plakobranchus ocellatus.</title>
        <authorList>
            <person name="Maeda T."/>
            <person name="Takahashi S."/>
            <person name="Yoshida T."/>
            <person name="Shimamura S."/>
            <person name="Takaki Y."/>
            <person name="Nagai Y."/>
            <person name="Toyoda A."/>
            <person name="Suzuki Y."/>
            <person name="Arimoto A."/>
            <person name="Ishii H."/>
            <person name="Satoh N."/>
            <person name="Nishiyama T."/>
            <person name="Hasebe M."/>
            <person name="Maruyama T."/>
            <person name="Minagawa J."/>
            <person name="Obokata J."/>
            <person name="Shigenobu S."/>
        </authorList>
    </citation>
    <scope>NUCLEOTIDE SEQUENCE [LARGE SCALE GENOMIC DNA]</scope>
</reference>
<feature type="compositionally biased region" description="Basic residues" evidence="1">
    <location>
        <begin position="420"/>
        <end position="432"/>
    </location>
</feature>
<evidence type="ECO:0000313" key="3">
    <source>
        <dbReference type="Proteomes" id="UP000735302"/>
    </source>
</evidence>
<evidence type="ECO:0000313" key="2">
    <source>
        <dbReference type="EMBL" id="GFO12686.1"/>
    </source>
</evidence>
<feature type="compositionally biased region" description="Basic and acidic residues" evidence="1">
    <location>
        <begin position="90"/>
        <end position="106"/>
    </location>
</feature>
<dbReference type="AlphaFoldDB" id="A0AAV4ANE7"/>
<sequence length="479" mass="52175">MHDLIEELGTSPHLSTATTPSRTQSQRSGGSPSAEDTEAASLRSESHQPNQDTQADQAIRICVNGVTVDSSDDLASASGSVRPISVVSGDNRESPPHRKNARLRDGGNEVELLNRRGSWCPEPDAIRTGLPLDRRDQQTRVRMLAMTGKSLSLTSLDGGEESDEEDLLSSPTEEVPPVSPLTLPGTVAPSPPHPIHSTTAAIIVRQQQRQPQHSHSFSYSQSHSHGRGHHRATRTQSDAEIERETRNRAALNSTGSSRSGLDIGEELSLSTQNARSLNDISVTAASSSSVDESPGGSHTTTNSSPGGPAHRPQHSYDDGTALVVPLSNMTKSLSTPSIPQATEATGASAARREGKQHDANAFQSFLDDYDPQFRRQKEIEEEEEDESSSSAREKKGQEISWRDFLSEEQSPNDSDEKSSKGVRHKEDKKRKPSVFSRFQSSYRTKKQKVTGVVNAYGCDSHNPSRNTVPTWDHDKIDDQ</sequence>
<feature type="compositionally biased region" description="Polar residues" evidence="1">
    <location>
        <begin position="250"/>
        <end position="259"/>
    </location>
</feature>
<feature type="region of interest" description="Disordered" evidence="1">
    <location>
        <begin position="283"/>
        <end position="318"/>
    </location>
</feature>
<feature type="compositionally biased region" description="Polar residues" evidence="1">
    <location>
        <begin position="331"/>
        <end position="345"/>
    </location>
</feature>
<feature type="compositionally biased region" description="Basic residues" evidence="1">
    <location>
        <begin position="224"/>
        <end position="233"/>
    </location>
</feature>
<feature type="compositionally biased region" description="Low complexity" evidence="1">
    <location>
        <begin position="168"/>
        <end position="179"/>
    </location>
</feature>
<name>A0AAV4ANE7_9GAST</name>
<feature type="compositionally biased region" description="Basic and acidic residues" evidence="1">
    <location>
        <begin position="391"/>
        <end position="405"/>
    </location>
</feature>
<feature type="region of interest" description="Disordered" evidence="1">
    <location>
        <begin position="70"/>
        <end position="106"/>
    </location>
</feature>
<evidence type="ECO:0000256" key="1">
    <source>
        <dbReference type="SAM" id="MobiDB-lite"/>
    </source>
</evidence>
<feature type="region of interest" description="Disordered" evidence="1">
    <location>
        <begin position="1"/>
        <end position="56"/>
    </location>
</feature>
<feature type="compositionally biased region" description="Acidic residues" evidence="1">
    <location>
        <begin position="158"/>
        <end position="167"/>
    </location>
</feature>
<feature type="region of interest" description="Disordered" evidence="1">
    <location>
        <begin position="205"/>
        <end position="263"/>
    </location>
</feature>
<keyword evidence="3" id="KW-1185">Reference proteome</keyword>
<accession>A0AAV4ANE7</accession>
<feature type="region of interest" description="Disordered" evidence="1">
    <location>
        <begin position="151"/>
        <end position="179"/>
    </location>
</feature>
<feature type="region of interest" description="Disordered" evidence="1">
    <location>
        <begin position="331"/>
        <end position="479"/>
    </location>
</feature>
<dbReference type="EMBL" id="BLXT01004445">
    <property type="protein sequence ID" value="GFO12686.1"/>
    <property type="molecule type" value="Genomic_DNA"/>
</dbReference>
<gene>
    <name evidence="2" type="ORF">PoB_003919100</name>
</gene>
<feature type="compositionally biased region" description="Polar residues" evidence="1">
    <location>
        <begin position="12"/>
        <end position="31"/>
    </location>
</feature>
<comment type="caution">
    <text evidence="2">The sequence shown here is derived from an EMBL/GenBank/DDBJ whole genome shotgun (WGS) entry which is preliminary data.</text>
</comment>
<organism evidence="2 3">
    <name type="scientific">Plakobranchus ocellatus</name>
    <dbReference type="NCBI Taxonomy" id="259542"/>
    <lineage>
        <taxon>Eukaryota</taxon>
        <taxon>Metazoa</taxon>
        <taxon>Spiralia</taxon>
        <taxon>Lophotrochozoa</taxon>
        <taxon>Mollusca</taxon>
        <taxon>Gastropoda</taxon>
        <taxon>Heterobranchia</taxon>
        <taxon>Euthyneura</taxon>
        <taxon>Panpulmonata</taxon>
        <taxon>Sacoglossa</taxon>
        <taxon>Placobranchoidea</taxon>
        <taxon>Plakobranchidae</taxon>
        <taxon>Plakobranchus</taxon>
    </lineage>
</organism>
<proteinExistence type="predicted"/>
<dbReference type="Proteomes" id="UP000735302">
    <property type="component" value="Unassembled WGS sequence"/>
</dbReference>